<dbReference type="Proteomes" id="UP000184123">
    <property type="component" value="Unassembled WGS sequence"/>
</dbReference>
<reference evidence="2 5" key="2">
    <citation type="submission" date="2019-07" db="EMBL/GenBank/DDBJ databases">
        <title>Whole genome shotgun sequence of Halomonas cupida NBRC 102219.</title>
        <authorList>
            <person name="Hosoyama A."/>
            <person name="Uohara A."/>
            <person name="Ohji S."/>
            <person name="Ichikawa N."/>
        </authorList>
    </citation>
    <scope>NUCLEOTIDE SEQUENCE [LARGE SCALE GENOMIC DNA]</scope>
    <source>
        <strain evidence="2 5">NBRC 102219</strain>
    </source>
</reference>
<dbReference type="InterPro" id="IPR022266">
    <property type="entry name" value="DtrJ-like"/>
</dbReference>
<accession>A0A1M7DGW2</accession>
<evidence type="ECO:0000313" key="2">
    <source>
        <dbReference type="EMBL" id="GEN23123.1"/>
    </source>
</evidence>
<feature type="transmembrane region" description="Helical" evidence="1">
    <location>
        <begin position="142"/>
        <end position="164"/>
    </location>
</feature>
<evidence type="ECO:0000313" key="5">
    <source>
        <dbReference type="Proteomes" id="UP000321726"/>
    </source>
</evidence>
<keyword evidence="1" id="KW-0472">Membrane</keyword>
<feature type="transmembrane region" description="Helical" evidence="1">
    <location>
        <begin position="21"/>
        <end position="43"/>
    </location>
</feature>
<organism evidence="3 4">
    <name type="scientific">Halomonas cupida</name>
    <dbReference type="NCBI Taxonomy" id="44933"/>
    <lineage>
        <taxon>Bacteria</taxon>
        <taxon>Pseudomonadati</taxon>
        <taxon>Pseudomonadota</taxon>
        <taxon>Gammaproteobacteria</taxon>
        <taxon>Oceanospirillales</taxon>
        <taxon>Halomonadaceae</taxon>
        <taxon>Halomonas</taxon>
    </lineage>
</organism>
<dbReference type="RefSeq" id="WP_073434260.1">
    <property type="nucleotide sequence ID" value="NZ_BJXU01000034.1"/>
</dbReference>
<dbReference type="OrthoDB" id="8443503at2"/>
<protein>
    <submittedName>
        <fullName evidence="2 3">Integrating conjugative element membrane protein</fullName>
    </submittedName>
</protein>
<dbReference type="NCBIfam" id="TIGR03747">
    <property type="entry name" value="conj_TIGR03747"/>
    <property type="match status" value="1"/>
</dbReference>
<feature type="transmembrane region" description="Helical" evidence="1">
    <location>
        <begin position="184"/>
        <end position="204"/>
    </location>
</feature>
<keyword evidence="1" id="KW-1133">Transmembrane helix</keyword>
<keyword evidence="1" id="KW-0812">Transmembrane</keyword>
<dbReference type="EMBL" id="BJXU01000034">
    <property type="protein sequence ID" value="GEN23123.1"/>
    <property type="molecule type" value="Genomic_DNA"/>
</dbReference>
<gene>
    <name evidence="2" type="ORF">HCU01_10720</name>
    <name evidence="3" type="ORF">SAMN05660971_01334</name>
</gene>
<sequence length="234" mass="25935">MASSEAPARRAESKRSGAIGTLFKLPFTLLGILVISIICSVLIEWVGIYFDWFSEPGSEHARQTMVSEMGYLDSQFTRSLLVSSPVEFATWIVSTCYQWLFVKSGIAAWAASGSGSEGWIGVIKIYLQAGMYVTLMTLTRCVILMLTAPLFILAGLVGFTDGLVSRDLRRFGAGRESAFVYHHAKRMVTPIFLTGWLIYLSLPFSIHPNLFLLPCALLFGMMITIATSSFKKYL</sequence>
<name>A0A1M7DGW2_9GAMM</name>
<dbReference type="STRING" id="44933.SAMN05660971_01334"/>
<dbReference type="Proteomes" id="UP000321726">
    <property type="component" value="Unassembled WGS sequence"/>
</dbReference>
<reference evidence="3 4" key="1">
    <citation type="submission" date="2016-11" db="EMBL/GenBank/DDBJ databases">
        <authorList>
            <person name="Jaros S."/>
            <person name="Januszkiewicz K."/>
            <person name="Wedrychowicz H."/>
        </authorList>
    </citation>
    <scope>NUCLEOTIDE SEQUENCE [LARGE SCALE GENOMIC DNA]</scope>
    <source>
        <strain evidence="3 4">DSM 4740</strain>
    </source>
</reference>
<dbReference type="AlphaFoldDB" id="A0A1M7DGW2"/>
<dbReference type="EMBL" id="FRCA01000003">
    <property type="protein sequence ID" value="SHL78695.1"/>
    <property type="molecule type" value="Genomic_DNA"/>
</dbReference>
<dbReference type="Pfam" id="PF14348">
    <property type="entry name" value="DtrJ-like"/>
    <property type="match status" value="1"/>
</dbReference>
<proteinExistence type="predicted"/>
<evidence type="ECO:0000313" key="3">
    <source>
        <dbReference type="EMBL" id="SHL78695.1"/>
    </source>
</evidence>
<keyword evidence="5" id="KW-1185">Reference proteome</keyword>
<feature type="transmembrane region" description="Helical" evidence="1">
    <location>
        <begin position="210"/>
        <end position="230"/>
    </location>
</feature>
<evidence type="ECO:0000256" key="1">
    <source>
        <dbReference type="SAM" id="Phobius"/>
    </source>
</evidence>
<evidence type="ECO:0000313" key="4">
    <source>
        <dbReference type="Proteomes" id="UP000184123"/>
    </source>
</evidence>